<dbReference type="InterPro" id="IPR036388">
    <property type="entry name" value="WH-like_DNA-bd_sf"/>
</dbReference>
<dbReference type="GO" id="GO:0003677">
    <property type="term" value="F:DNA binding"/>
    <property type="evidence" value="ECO:0007669"/>
    <property type="project" value="UniProtKB-KW"/>
</dbReference>
<dbReference type="PANTHER" id="PTHR43537">
    <property type="entry name" value="TRANSCRIPTIONAL REGULATOR, GNTR FAMILY"/>
    <property type="match status" value="1"/>
</dbReference>
<dbReference type="EMBL" id="CP058561">
    <property type="protein sequence ID" value="QUH29990.1"/>
    <property type="molecule type" value="Genomic_DNA"/>
</dbReference>
<evidence type="ECO:0000256" key="1">
    <source>
        <dbReference type="ARBA" id="ARBA00023015"/>
    </source>
</evidence>
<dbReference type="InterPro" id="IPR036390">
    <property type="entry name" value="WH_DNA-bd_sf"/>
</dbReference>
<accession>A0A8J8MC64</accession>
<reference evidence="5 6" key="1">
    <citation type="submission" date="2020-07" db="EMBL/GenBank/DDBJ databases">
        <title>Vallitalea guaymasensis genome.</title>
        <authorList>
            <person name="Postec A."/>
        </authorList>
    </citation>
    <scope>NUCLEOTIDE SEQUENCE [LARGE SCALE GENOMIC DNA]</scope>
    <source>
        <strain evidence="5 6">Ra1766G1</strain>
    </source>
</reference>
<dbReference type="AlphaFoldDB" id="A0A8J8MC64"/>
<sequence length="218" mass="25953">MASKKEEIIRQLKEEILCMELKPGTIISETTLSERFQISRTPIRDILKQLSAEGYVDIYPQKGSIVSYIDLESVEQIIYLRSTLEKEIIKELSLNIPLKGLHELKSILTKQEECIKNHDSFNDFMYLDDAFHKILFTLAGRLFLWDIIQQFNAHYIRYRKLNMLKEEKLTEILEEHQLILKYIIDGKTDKIEQLVHHHIRADVNSFYFQENFDEYIKK</sequence>
<evidence type="ECO:0000256" key="3">
    <source>
        <dbReference type="ARBA" id="ARBA00023163"/>
    </source>
</evidence>
<dbReference type="InterPro" id="IPR011711">
    <property type="entry name" value="GntR_C"/>
</dbReference>
<keyword evidence="1" id="KW-0805">Transcription regulation</keyword>
<dbReference type="SUPFAM" id="SSF46785">
    <property type="entry name" value="Winged helix' DNA-binding domain"/>
    <property type="match status" value="1"/>
</dbReference>
<dbReference type="GO" id="GO:0003700">
    <property type="term" value="F:DNA-binding transcription factor activity"/>
    <property type="evidence" value="ECO:0007669"/>
    <property type="project" value="InterPro"/>
</dbReference>
<dbReference type="InterPro" id="IPR000524">
    <property type="entry name" value="Tscrpt_reg_HTH_GntR"/>
</dbReference>
<feature type="domain" description="HTH gntR-type" evidence="4">
    <location>
        <begin position="2"/>
        <end position="69"/>
    </location>
</feature>
<evidence type="ECO:0000313" key="6">
    <source>
        <dbReference type="Proteomes" id="UP000677305"/>
    </source>
</evidence>
<dbReference type="PROSITE" id="PS50949">
    <property type="entry name" value="HTH_GNTR"/>
    <property type="match status" value="1"/>
</dbReference>
<dbReference type="Gene3D" id="1.20.120.530">
    <property type="entry name" value="GntR ligand-binding domain-like"/>
    <property type="match status" value="1"/>
</dbReference>
<keyword evidence="6" id="KW-1185">Reference proteome</keyword>
<protein>
    <submittedName>
        <fullName evidence="5">GntR family transcriptional regulator</fullName>
    </submittedName>
</protein>
<gene>
    <name evidence="5" type="ORF">HYG85_14135</name>
</gene>
<dbReference type="KEGG" id="vgu:HYG85_14135"/>
<keyword evidence="2" id="KW-0238">DNA-binding</keyword>
<dbReference type="PRINTS" id="PR00035">
    <property type="entry name" value="HTHGNTR"/>
</dbReference>
<dbReference type="SUPFAM" id="SSF48008">
    <property type="entry name" value="GntR ligand-binding domain-like"/>
    <property type="match status" value="1"/>
</dbReference>
<name>A0A8J8MC64_9FIRM</name>
<evidence type="ECO:0000259" key="4">
    <source>
        <dbReference type="PROSITE" id="PS50949"/>
    </source>
</evidence>
<dbReference type="SMART" id="SM00345">
    <property type="entry name" value="HTH_GNTR"/>
    <property type="match status" value="1"/>
</dbReference>
<organism evidence="5 6">
    <name type="scientific">Vallitalea guaymasensis</name>
    <dbReference type="NCBI Taxonomy" id="1185412"/>
    <lineage>
        <taxon>Bacteria</taxon>
        <taxon>Bacillati</taxon>
        <taxon>Bacillota</taxon>
        <taxon>Clostridia</taxon>
        <taxon>Lachnospirales</taxon>
        <taxon>Vallitaleaceae</taxon>
        <taxon>Vallitalea</taxon>
    </lineage>
</organism>
<dbReference type="Proteomes" id="UP000677305">
    <property type="component" value="Chromosome"/>
</dbReference>
<keyword evidence="3" id="KW-0804">Transcription</keyword>
<dbReference type="RefSeq" id="WP_212690226.1">
    <property type="nucleotide sequence ID" value="NZ_CP058561.1"/>
</dbReference>
<proteinExistence type="predicted"/>
<dbReference type="SMART" id="SM00895">
    <property type="entry name" value="FCD"/>
    <property type="match status" value="1"/>
</dbReference>
<evidence type="ECO:0000313" key="5">
    <source>
        <dbReference type="EMBL" id="QUH29990.1"/>
    </source>
</evidence>
<dbReference type="Pfam" id="PF07729">
    <property type="entry name" value="FCD"/>
    <property type="match status" value="1"/>
</dbReference>
<dbReference type="PANTHER" id="PTHR43537:SF5">
    <property type="entry name" value="UXU OPERON TRANSCRIPTIONAL REGULATOR"/>
    <property type="match status" value="1"/>
</dbReference>
<dbReference type="InterPro" id="IPR008920">
    <property type="entry name" value="TF_FadR/GntR_C"/>
</dbReference>
<dbReference type="Gene3D" id="1.10.10.10">
    <property type="entry name" value="Winged helix-like DNA-binding domain superfamily/Winged helix DNA-binding domain"/>
    <property type="match status" value="1"/>
</dbReference>
<dbReference type="Pfam" id="PF00392">
    <property type="entry name" value="GntR"/>
    <property type="match status" value="1"/>
</dbReference>
<dbReference type="CDD" id="cd07377">
    <property type="entry name" value="WHTH_GntR"/>
    <property type="match status" value="1"/>
</dbReference>
<evidence type="ECO:0000256" key="2">
    <source>
        <dbReference type="ARBA" id="ARBA00023125"/>
    </source>
</evidence>